<reference evidence="1 2" key="1">
    <citation type="journal article" date="2021" name="Elife">
        <title>Chloroplast acquisition without the gene transfer in kleptoplastic sea slugs, Plakobranchus ocellatus.</title>
        <authorList>
            <person name="Maeda T."/>
            <person name="Takahashi S."/>
            <person name="Yoshida T."/>
            <person name="Shimamura S."/>
            <person name="Takaki Y."/>
            <person name="Nagai Y."/>
            <person name="Toyoda A."/>
            <person name="Suzuki Y."/>
            <person name="Arimoto A."/>
            <person name="Ishii H."/>
            <person name="Satoh N."/>
            <person name="Nishiyama T."/>
            <person name="Hasebe M."/>
            <person name="Maruyama T."/>
            <person name="Minagawa J."/>
            <person name="Obokata J."/>
            <person name="Shigenobu S."/>
        </authorList>
    </citation>
    <scope>NUCLEOTIDE SEQUENCE [LARGE SCALE GENOMIC DNA]</scope>
</reference>
<dbReference type="Proteomes" id="UP000762676">
    <property type="component" value="Unassembled WGS sequence"/>
</dbReference>
<accession>A0AAV4GP16</accession>
<name>A0AAV4GP16_9GAST</name>
<gene>
    <name evidence="1" type="ORF">ElyMa_002494100</name>
</gene>
<protein>
    <recommendedName>
        <fullName evidence="3">Endonuclease/exonuclease/phosphatase domain-containing protein</fullName>
    </recommendedName>
</protein>
<evidence type="ECO:0000313" key="1">
    <source>
        <dbReference type="EMBL" id="GFR87487.1"/>
    </source>
</evidence>
<evidence type="ECO:0008006" key="3">
    <source>
        <dbReference type="Google" id="ProtNLM"/>
    </source>
</evidence>
<dbReference type="AlphaFoldDB" id="A0AAV4GP16"/>
<keyword evidence="2" id="KW-1185">Reference proteome</keyword>
<comment type="caution">
    <text evidence="1">The sequence shown here is derived from an EMBL/GenBank/DDBJ whole genome shotgun (WGS) entry which is preliminary data.</text>
</comment>
<evidence type="ECO:0000313" key="2">
    <source>
        <dbReference type="Proteomes" id="UP000762676"/>
    </source>
</evidence>
<proteinExistence type="predicted"/>
<dbReference type="EMBL" id="BMAT01005100">
    <property type="protein sequence ID" value="GFR87487.1"/>
    <property type="molecule type" value="Genomic_DNA"/>
</dbReference>
<organism evidence="1 2">
    <name type="scientific">Elysia marginata</name>
    <dbReference type="NCBI Taxonomy" id="1093978"/>
    <lineage>
        <taxon>Eukaryota</taxon>
        <taxon>Metazoa</taxon>
        <taxon>Spiralia</taxon>
        <taxon>Lophotrochozoa</taxon>
        <taxon>Mollusca</taxon>
        <taxon>Gastropoda</taxon>
        <taxon>Heterobranchia</taxon>
        <taxon>Euthyneura</taxon>
        <taxon>Panpulmonata</taxon>
        <taxon>Sacoglossa</taxon>
        <taxon>Placobranchoidea</taxon>
        <taxon>Plakobranchidae</taxon>
        <taxon>Elysia</taxon>
    </lineage>
</organism>
<sequence>MQLQKKNYMPLSKEAGVYQEIIKDFGTVVCSHFGYLVPLYLEYDDLGFSDYRQQQRAEMAVIHDKFGSRDHVVMADFNTGPRVESADSPDKVLMGHEPEHYQVWLDHGYK</sequence>